<dbReference type="OrthoDB" id="4334712at2"/>
<feature type="region of interest" description="Disordered" evidence="1">
    <location>
        <begin position="361"/>
        <end position="406"/>
    </location>
</feature>
<sequence length="406" mass="39634">MPRWKVLPEELDPQIREFTGQLRRIVELSGLGVGSVADRTGYSKTSWDRYLNGRLLPPLGAVVALAEVTGYATGPLTAQWERAEAAWARAEAGHDPAAEQRQAPPPGQPAPGPAAPGQPAPGASAFGGAAAGPTVPGAPSHGRPAPGRGTPGHPAAAPDGPGHPTPDTVALSVVTAPGAGPGGGRDTRSGGGTGSGGGARRLLLFGLGLAGALAVTAGAVFFLDLGDGAPADGKARAATTPTPTPEPTELPEGVNCSGDACTGEDPEEQGCGGEYARTVTEVRVGAAFVEMRHSEVCGAVWARITEAAAGDSVRVAVGKQSESAQVAAGSAGQPGATEAFTLMVAAGEPADAEVCGTTAAGEKGCARPSGEGGSETSAPPGSETSAPPGGTGSGTSETEGGSATAG</sequence>
<comment type="caution">
    <text evidence="3">The sequence shown here is derived from an EMBL/GenBank/DDBJ whole genome shotgun (WGS) entry which is preliminary data.</text>
</comment>
<organism evidence="3 4">
    <name type="scientific">Streptomyces xinghaiensis</name>
    <dbReference type="NCBI Taxonomy" id="1038928"/>
    <lineage>
        <taxon>Bacteria</taxon>
        <taxon>Bacillati</taxon>
        <taxon>Actinomycetota</taxon>
        <taxon>Actinomycetes</taxon>
        <taxon>Kitasatosporales</taxon>
        <taxon>Streptomycetaceae</taxon>
        <taxon>Streptomyces</taxon>
    </lineage>
</organism>
<name>A0A3R7LNK7_9ACTN</name>
<proteinExistence type="predicted"/>
<dbReference type="Proteomes" id="UP000028058">
    <property type="component" value="Unassembled WGS sequence"/>
</dbReference>
<evidence type="ECO:0000313" key="3">
    <source>
        <dbReference type="EMBL" id="RKM94076.1"/>
    </source>
</evidence>
<feature type="domain" description="HTH cro/C1-type" evidence="2">
    <location>
        <begin position="21"/>
        <end position="76"/>
    </location>
</feature>
<protein>
    <submittedName>
        <fullName evidence="3">XRE family transcriptional regulator</fullName>
    </submittedName>
</protein>
<dbReference type="RefSeq" id="WP_078650213.1">
    <property type="nucleotide sequence ID" value="NZ_JBFACB010000023.1"/>
</dbReference>
<feature type="compositionally biased region" description="Low complexity" evidence="1">
    <location>
        <begin position="151"/>
        <end position="178"/>
    </location>
</feature>
<feature type="compositionally biased region" description="Pro residues" evidence="1">
    <location>
        <begin position="103"/>
        <end position="119"/>
    </location>
</feature>
<feature type="region of interest" description="Disordered" evidence="1">
    <location>
        <begin position="232"/>
        <end position="254"/>
    </location>
</feature>
<reference evidence="3 4" key="1">
    <citation type="journal article" date="2014" name="Genome Announc.">
        <title>Draft Genome Sequence of Streptomyces fradiae ATCC 19609, a Strain Highly Sensitive to Antibiotics.</title>
        <authorList>
            <person name="Bekker O.B."/>
            <person name="Klimina K.M."/>
            <person name="Vatlin A.A."/>
            <person name="Zakharevich N.V."/>
            <person name="Kasianov A.S."/>
            <person name="Danilenko V.N."/>
        </authorList>
    </citation>
    <scope>NUCLEOTIDE SEQUENCE [LARGE SCALE GENOMIC DNA]</scope>
    <source>
        <strain evidence="3 4">ATCC 19609</strain>
    </source>
</reference>
<dbReference type="Pfam" id="PF10901">
    <property type="entry name" value="DUF2690"/>
    <property type="match status" value="1"/>
</dbReference>
<keyword evidence="4" id="KW-1185">Reference proteome</keyword>
<feature type="compositionally biased region" description="Gly residues" evidence="1">
    <location>
        <begin position="179"/>
        <end position="195"/>
    </location>
</feature>
<evidence type="ECO:0000256" key="1">
    <source>
        <dbReference type="SAM" id="MobiDB-lite"/>
    </source>
</evidence>
<accession>A0A3R7LNK7</accession>
<dbReference type="AlphaFoldDB" id="A0A3R7LNK7"/>
<dbReference type="SMART" id="SM00530">
    <property type="entry name" value="HTH_XRE"/>
    <property type="match status" value="1"/>
</dbReference>
<gene>
    <name evidence="3" type="ORF">SFRA_020005</name>
</gene>
<dbReference type="CDD" id="cd00093">
    <property type="entry name" value="HTH_XRE"/>
    <property type="match status" value="1"/>
</dbReference>
<dbReference type="InterPro" id="IPR021224">
    <property type="entry name" value="DUF2690"/>
</dbReference>
<dbReference type="Pfam" id="PF13560">
    <property type="entry name" value="HTH_31"/>
    <property type="match status" value="1"/>
</dbReference>
<dbReference type="InterPro" id="IPR001387">
    <property type="entry name" value="Cro/C1-type_HTH"/>
</dbReference>
<feature type="compositionally biased region" description="Low complexity" evidence="1">
    <location>
        <begin position="376"/>
        <end position="406"/>
    </location>
</feature>
<feature type="region of interest" description="Disordered" evidence="1">
    <location>
        <begin position="87"/>
        <end position="195"/>
    </location>
</feature>
<evidence type="ECO:0000259" key="2">
    <source>
        <dbReference type="SMART" id="SM00530"/>
    </source>
</evidence>
<evidence type="ECO:0000313" key="4">
    <source>
        <dbReference type="Proteomes" id="UP000028058"/>
    </source>
</evidence>
<feature type="compositionally biased region" description="Low complexity" evidence="1">
    <location>
        <begin position="120"/>
        <end position="139"/>
    </location>
</feature>
<dbReference type="EMBL" id="JNAD02000009">
    <property type="protein sequence ID" value="RKM94076.1"/>
    <property type="molecule type" value="Genomic_DNA"/>
</dbReference>